<organism evidence="1 2">
    <name type="scientific">Zostera marina</name>
    <name type="common">Eelgrass</name>
    <dbReference type="NCBI Taxonomy" id="29655"/>
    <lineage>
        <taxon>Eukaryota</taxon>
        <taxon>Viridiplantae</taxon>
        <taxon>Streptophyta</taxon>
        <taxon>Embryophyta</taxon>
        <taxon>Tracheophyta</taxon>
        <taxon>Spermatophyta</taxon>
        <taxon>Magnoliopsida</taxon>
        <taxon>Liliopsida</taxon>
        <taxon>Zosteraceae</taxon>
        <taxon>Zostera</taxon>
    </lineage>
</organism>
<dbReference type="OrthoDB" id="603217at2759"/>
<gene>
    <name evidence="1" type="ORF">ZOSMA_75G00780</name>
</gene>
<proteinExistence type="predicted"/>
<dbReference type="AlphaFoldDB" id="A0A0K9NPH9"/>
<dbReference type="PROSITE" id="PS51257">
    <property type="entry name" value="PROKAR_LIPOPROTEIN"/>
    <property type="match status" value="1"/>
</dbReference>
<name>A0A0K9NPH9_ZOSMR</name>
<comment type="caution">
    <text evidence="1">The sequence shown here is derived from an EMBL/GenBank/DDBJ whole genome shotgun (WGS) entry which is preliminary data.</text>
</comment>
<dbReference type="PANTHER" id="PTHR48156:SF1">
    <property type="entry name" value="TRANSMEMBRANE PROTEIN"/>
    <property type="match status" value="1"/>
</dbReference>
<accession>A0A0K9NPH9</accession>
<sequence length="48" mass="5586">MAIQWRATVGILEFVWMIFHSWVYSCLVIADEIAHAIHSEDIGFFFLA</sequence>
<evidence type="ECO:0000313" key="2">
    <source>
        <dbReference type="Proteomes" id="UP000036987"/>
    </source>
</evidence>
<dbReference type="EMBL" id="LFYR01001913">
    <property type="protein sequence ID" value="KMZ58646.1"/>
    <property type="molecule type" value="Genomic_DNA"/>
</dbReference>
<dbReference type="Proteomes" id="UP000036987">
    <property type="component" value="Unassembled WGS sequence"/>
</dbReference>
<evidence type="ECO:0000313" key="1">
    <source>
        <dbReference type="EMBL" id="KMZ58646.1"/>
    </source>
</evidence>
<protein>
    <submittedName>
        <fullName evidence="1">Uncharacterized protein</fullName>
    </submittedName>
</protein>
<keyword evidence="2" id="KW-1185">Reference proteome</keyword>
<reference evidence="2" key="1">
    <citation type="journal article" date="2016" name="Nature">
        <title>The genome of the seagrass Zostera marina reveals angiosperm adaptation to the sea.</title>
        <authorList>
            <person name="Olsen J.L."/>
            <person name="Rouze P."/>
            <person name="Verhelst B."/>
            <person name="Lin Y.-C."/>
            <person name="Bayer T."/>
            <person name="Collen J."/>
            <person name="Dattolo E."/>
            <person name="De Paoli E."/>
            <person name="Dittami S."/>
            <person name="Maumus F."/>
            <person name="Michel G."/>
            <person name="Kersting A."/>
            <person name="Lauritano C."/>
            <person name="Lohaus R."/>
            <person name="Toepel M."/>
            <person name="Tonon T."/>
            <person name="Vanneste K."/>
            <person name="Amirebrahimi M."/>
            <person name="Brakel J."/>
            <person name="Bostroem C."/>
            <person name="Chovatia M."/>
            <person name="Grimwood J."/>
            <person name="Jenkins J.W."/>
            <person name="Jueterbock A."/>
            <person name="Mraz A."/>
            <person name="Stam W.T."/>
            <person name="Tice H."/>
            <person name="Bornberg-Bauer E."/>
            <person name="Green P.J."/>
            <person name="Pearson G.A."/>
            <person name="Procaccini G."/>
            <person name="Duarte C.M."/>
            <person name="Schmutz J."/>
            <person name="Reusch T.B.H."/>
            <person name="Van de Peer Y."/>
        </authorList>
    </citation>
    <scope>NUCLEOTIDE SEQUENCE [LARGE SCALE GENOMIC DNA]</scope>
    <source>
        <strain evidence="2">cv. Finnish</strain>
    </source>
</reference>
<dbReference type="PANTHER" id="PTHR48156">
    <property type="entry name" value="TRANSMEMBRANE PROTEIN"/>
    <property type="match status" value="1"/>
</dbReference>